<evidence type="ECO:0000313" key="1">
    <source>
        <dbReference type="EMBL" id="CAF4841081.1"/>
    </source>
</evidence>
<dbReference type="Proteomes" id="UP000663880">
    <property type="component" value="Unassembled WGS sequence"/>
</dbReference>
<sequence>MSAFHKSLERQVSINYWVNCGQSREITYNILKSYETVQKIIVRRPDLLREKPLREKLYGKTLIGFPHPRADGLHLSQVKAMVKADRDGPWNTFKAFCEAIVSLKENAERVQECRLLGRRPQRRDYVRTVTFARDWASRSCASRSAADSLHGDKD</sequence>
<organism evidence="1 2">
    <name type="scientific">Pieris macdunnoughi</name>
    <dbReference type="NCBI Taxonomy" id="345717"/>
    <lineage>
        <taxon>Eukaryota</taxon>
        <taxon>Metazoa</taxon>
        <taxon>Ecdysozoa</taxon>
        <taxon>Arthropoda</taxon>
        <taxon>Hexapoda</taxon>
        <taxon>Insecta</taxon>
        <taxon>Pterygota</taxon>
        <taxon>Neoptera</taxon>
        <taxon>Endopterygota</taxon>
        <taxon>Lepidoptera</taxon>
        <taxon>Glossata</taxon>
        <taxon>Ditrysia</taxon>
        <taxon>Papilionoidea</taxon>
        <taxon>Pieridae</taxon>
        <taxon>Pierinae</taxon>
        <taxon>Pieris</taxon>
    </lineage>
</organism>
<gene>
    <name evidence="1" type="ORF">PMACD_LOCUS6172</name>
</gene>
<reference evidence="1" key="1">
    <citation type="submission" date="2021-02" db="EMBL/GenBank/DDBJ databases">
        <authorList>
            <person name="Steward A R."/>
        </authorList>
    </citation>
    <scope>NUCLEOTIDE SEQUENCE</scope>
</reference>
<accession>A0A821RHI3</accession>
<comment type="caution">
    <text evidence="1">The sequence shown here is derived from an EMBL/GenBank/DDBJ whole genome shotgun (WGS) entry which is preliminary data.</text>
</comment>
<protein>
    <submittedName>
        <fullName evidence="1">Uncharacterized protein</fullName>
    </submittedName>
</protein>
<evidence type="ECO:0000313" key="2">
    <source>
        <dbReference type="Proteomes" id="UP000663880"/>
    </source>
</evidence>
<proteinExistence type="predicted"/>
<dbReference type="AlphaFoldDB" id="A0A821RHI3"/>
<name>A0A821RHI3_9NEOP</name>
<keyword evidence="2" id="KW-1185">Reference proteome</keyword>
<dbReference type="EMBL" id="CAJOBZ010000013">
    <property type="protein sequence ID" value="CAF4841081.1"/>
    <property type="molecule type" value="Genomic_DNA"/>
</dbReference>